<dbReference type="InterPro" id="IPR051447">
    <property type="entry name" value="Lipoprotein-release_system"/>
</dbReference>
<keyword evidence="3" id="KW-1003">Cell membrane</keyword>
<comment type="similarity">
    <text evidence="2">Belongs to the ABC-4 integral membrane protein family. LolC/E subfamily.</text>
</comment>
<evidence type="ECO:0000256" key="1">
    <source>
        <dbReference type="ARBA" id="ARBA00004651"/>
    </source>
</evidence>
<evidence type="ECO:0000256" key="6">
    <source>
        <dbReference type="ARBA" id="ARBA00023136"/>
    </source>
</evidence>
<feature type="domain" description="MacB-like periplasmic core" evidence="9">
    <location>
        <begin position="21"/>
        <end position="241"/>
    </location>
</feature>
<evidence type="ECO:0000256" key="7">
    <source>
        <dbReference type="SAM" id="Phobius"/>
    </source>
</evidence>
<keyword evidence="4 7" id="KW-0812">Transmembrane</keyword>
<feature type="transmembrane region" description="Helical" evidence="7">
    <location>
        <begin position="20"/>
        <end position="37"/>
    </location>
</feature>
<evidence type="ECO:0000313" key="10">
    <source>
        <dbReference type="EMBL" id="TCL76398.1"/>
    </source>
</evidence>
<protein>
    <submittedName>
        <fullName evidence="10">Putative ABC transport system permease protein</fullName>
    </submittedName>
</protein>
<feature type="domain" description="ABC3 transporter permease C-terminal" evidence="8">
    <location>
        <begin position="273"/>
        <end position="402"/>
    </location>
</feature>
<dbReference type="InterPro" id="IPR025857">
    <property type="entry name" value="MacB_PCD"/>
</dbReference>
<dbReference type="Pfam" id="PF12704">
    <property type="entry name" value="MacB_PCD"/>
    <property type="match status" value="1"/>
</dbReference>
<feature type="transmembrane region" description="Helical" evidence="7">
    <location>
        <begin position="317"/>
        <end position="344"/>
    </location>
</feature>
<comment type="caution">
    <text evidence="10">The sequence shown here is derived from an EMBL/GenBank/DDBJ whole genome shotgun (WGS) entry which is preliminary data.</text>
</comment>
<dbReference type="PANTHER" id="PTHR30489:SF0">
    <property type="entry name" value="LIPOPROTEIN-RELEASING SYSTEM TRANSMEMBRANE PROTEIN LOLE"/>
    <property type="match status" value="1"/>
</dbReference>
<evidence type="ECO:0000313" key="11">
    <source>
        <dbReference type="Proteomes" id="UP000295008"/>
    </source>
</evidence>
<accession>A0A4R1SAC9</accession>
<dbReference type="PANTHER" id="PTHR30489">
    <property type="entry name" value="LIPOPROTEIN-RELEASING SYSTEM TRANSMEMBRANE PROTEIN LOLE"/>
    <property type="match status" value="1"/>
</dbReference>
<comment type="subcellular location">
    <subcellularLocation>
        <location evidence="1">Cell membrane</location>
        <topology evidence="1">Multi-pass membrane protein</topology>
    </subcellularLocation>
</comment>
<name>A0A4R1SAC9_HYDET</name>
<dbReference type="RefSeq" id="WP_207930694.1">
    <property type="nucleotide sequence ID" value="NZ_SLUN01000002.1"/>
</dbReference>
<keyword evidence="11" id="KW-1185">Reference proteome</keyword>
<dbReference type="GO" id="GO:0044874">
    <property type="term" value="P:lipoprotein localization to outer membrane"/>
    <property type="evidence" value="ECO:0007669"/>
    <property type="project" value="TreeGrafter"/>
</dbReference>
<evidence type="ECO:0000259" key="8">
    <source>
        <dbReference type="Pfam" id="PF02687"/>
    </source>
</evidence>
<sequence length="409" mass="44107">MLRFYAGLAFKNLLRHKRRAILTTLAIAFGIFYYIIFDSMMAGMDRESVQNMLNLEVGHIQVLPKAAAEEKSVSLKHLIPNGRAVVGRIAKMPGISGVTPRLLFPVSLTTGLEELPLTGVGVDPQRDAAVFRIPGYVAGRWLRPGEAAIVLGKSVAELLQVKLGDMVTIRTRTRLNTFQALDVKLVGLIDSPNPAVNESQVFIPLDTAENALGTAGAISMIVVKTESFANLGPVIQALRQLDPHGTAFRIKTWREAAEGFLAAMEAKRGFSYVLLFLVGVISFIGVVNSVLLASLERVREIGILKAMGMTEAEITRLFAYEAMGIGLMGGLAGVLLAVLANLYLVNHGWDFAKMYGGSMGLSVGKLYGVWNWPVIFGAVCFGLLVAMAASLLPARKAAQADPAISLRKI</sequence>
<dbReference type="Pfam" id="PF02687">
    <property type="entry name" value="FtsX"/>
    <property type="match status" value="1"/>
</dbReference>
<dbReference type="EMBL" id="SLUN01000002">
    <property type="protein sequence ID" value="TCL76398.1"/>
    <property type="molecule type" value="Genomic_DNA"/>
</dbReference>
<dbReference type="GO" id="GO:0098797">
    <property type="term" value="C:plasma membrane protein complex"/>
    <property type="evidence" value="ECO:0007669"/>
    <property type="project" value="TreeGrafter"/>
</dbReference>
<dbReference type="InterPro" id="IPR003838">
    <property type="entry name" value="ABC3_permease_C"/>
</dbReference>
<dbReference type="Proteomes" id="UP000295008">
    <property type="component" value="Unassembled WGS sequence"/>
</dbReference>
<feature type="transmembrane region" description="Helical" evidence="7">
    <location>
        <begin position="270"/>
        <end position="296"/>
    </location>
</feature>
<feature type="transmembrane region" description="Helical" evidence="7">
    <location>
        <begin position="369"/>
        <end position="392"/>
    </location>
</feature>
<evidence type="ECO:0000256" key="2">
    <source>
        <dbReference type="ARBA" id="ARBA00005236"/>
    </source>
</evidence>
<evidence type="ECO:0000256" key="5">
    <source>
        <dbReference type="ARBA" id="ARBA00022989"/>
    </source>
</evidence>
<organism evidence="10 11">
    <name type="scientific">Hydrogenispora ethanolica</name>
    <dbReference type="NCBI Taxonomy" id="1082276"/>
    <lineage>
        <taxon>Bacteria</taxon>
        <taxon>Bacillati</taxon>
        <taxon>Bacillota</taxon>
        <taxon>Hydrogenispora</taxon>
    </lineage>
</organism>
<evidence type="ECO:0000256" key="3">
    <source>
        <dbReference type="ARBA" id="ARBA00022475"/>
    </source>
</evidence>
<proteinExistence type="inferred from homology"/>
<keyword evidence="6 7" id="KW-0472">Membrane</keyword>
<keyword evidence="5 7" id="KW-1133">Transmembrane helix</keyword>
<evidence type="ECO:0000259" key="9">
    <source>
        <dbReference type="Pfam" id="PF12704"/>
    </source>
</evidence>
<reference evidence="10 11" key="1">
    <citation type="submission" date="2019-03" db="EMBL/GenBank/DDBJ databases">
        <title>Genomic Encyclopedia of Type Strains, Phase IV (KMG-IV): sequencing the most valuable type-strain genomes for metagenomic binning, comparative biology and taxonomic classification.</title>
        <authorList>
            <person name="Goeker M."/>
        </authorList>
    </citation>
    <scope>NUCLEOTIDE SEQUENCE [LARGE SCALE GENOMIC DNA]</scope>
    <source>
        <strain evidence="10 11">LX-B</strain>
    </source>
</reference>
<dbReference type="AlphaFoldDB" id="A0A4R1SAC9"/>
<evidence type="ECO:0000256" key="4">
    <source>
        <dbReference type="ARBA" id="ARBA00022692"/>
    </source>
</evidence>
<gene>
    <name evidence="10" type="ORF">EDC14_1002157</name>
</gene>